<dbReference type="PRINTS" id="PR01011">
    <property type="entry name" value="GLUTPROXDASE"/>
</dbReference>
<keyword evidence="3 4" id="KW-0560">Oxidoreductase</keyword>
<dbReference type="Pfam" id="PF00255">
    <property type="entry name" value="GSHPx"/>
    <property type="match status" value="1"/>
</dbReference>
<evidence type="ECO:0000256" key="3">
    <source>
        <dbReference type="ARBA" id="ARBA00023002"/>
    </source>
</evidence>
<dbReference type="SUPFAM" id="SSF52833">
    <property type="entry name" value="Thioredoxin-like"/>
    <property type="match status" value="1"/>
</dbReference>
<comment type="similarity">
    <text evidence="1 4">Belongs to the glutathione peroxidase family.</text>
</comment>
<evidence type="ECO:0000313" key="6">
    <source>
        <dbReference type="EMBL" id="UXY14671.1"/>
    </source>
</evidence>
<evidence type="ECO:0000256" key="1">
    <source>
        <dbReference type="ARBA" id="ARBA00006926"/>
    </source>
</evidence>
<evidence type="ECO:0000256" key="2">
    <source>
        <dbReference type="ARBA" id="ARBA00022559"/>
    </source>
</evidence>
<gene>
    <name evidence="6" type="ORF">N8I74_15305</name>
</gene>
<keyword evidence="7" id="KW-1185">Reference proteome</keyword>
<dbReference type="GO" id="GO:0004601">
    <property type="term" value="F:peroxidase activity"/>
    <property type="evidence" value="ECO:0007669"/>
    <property type="project" value="UniProtKB-KW"/>
</dbReference>
<evidence type="ECO:0000256" key="4">
    <source>
        <dbReference type="RuleBase" id="RU000499"/>
    </source>
</evidence>
<dbReference type="Proteomes" id="UP001061302">
    <property type="component" value="Chromosome"/>
</dbReference>
<dbReference type="CDD" id="cd00340">
    <property type="entry name" value="GSH_Peroxidase"/>
    <property type="match status" value="1"/>
</dbReference>
<keyword evidence="2 4" id="KW-0575">Peroxidase</keyword>
<proteinExistence type="inferred from homology"/>
<dbReference type="PANTHER" id="PTHR11592:SF78">
    <property type="entry name" value="GLUTATHIONE PEROXIDASE"/>
    <property type="match status" value="1"/>
</dbReference>
<sequence>MRPLLRLSLPLLGALLVNAAYAACPPLLDSRVKTLQGETIDLCRHAGKPILVVNTASKCGYTPQFETLESLYQRYGKQGLLVIGFPSNDFKQELATNKEIGDFCRLTYLVRFPMAEATSVKGTAANPFYRRLIEATGTEPQWNFHKYLIAPDGKSVTAFPSKVKPDDPAIIGPIERWLGGTAS</sequence>
<evidence type="ECO:0000256" key="5">
    <source>
        <dbReference type="SAM" id="SignalP"/>
    </source>
</evidence>
<dbReference type="RefSeq" id="WP_263123974.1">
    <property type="nucleotide sequence ID" value="NZ_CP106753.1"/>
</dbReference>
<evidence type="ECO:0000313" key="7">
    <source>
        <dbReference type="Proteomes" id="UP001061302"/>
    </source>
</evidence>
<dbReference type="PROSITE" id="PS00460">
    <property type="entry name" value="GLUTATHIONE_PEROXID_1"/>
    <property type="match status" value="1"/>
</dbReference>
<keyword evidence="5" id="KW-0732">Signal</keyword>
<feature type="chain" id="PRO_5046289416" description="Glutathione peroxidase" evidence="5">
    <location>
        <begin position="23"/>
        <end position="183"/>
    </location>
</feature>
<dbReference type="PROSITE" id="PS51355">
    <property type="entry name" value="GLUTATHIONE_PEROXID_3"/>
    <property type="match status" value="1"/>
</dbReference>
<name>A0ABY6DJZ2_9NEIS</name>
<dbReference type="InterPro" id="IPR029759">
    <property type="entry name" value="GPX_AS"/>
</dbReference>
<reference evidence="6" key="1">
    <citation type="submission" date="2022-10" db="EMBL/GenBank/DDBJ databases">
        <title>Chitiniphilus purpureus sp. nov., a novel chitin-degrading bacterium isolated from crawfish pond sediment.</title>
        <authorList>
            <person name="Li K."/>
        </authorList>
    </citation>
    <scope>NUCLEOTIDE SEQUENCE</scope>
    <source>
        <strain evidence="6">CD1</strain>
    </source>
</reference>
<dbReference type="PIRSF" id="PIRSF000303">
    <property type="entry name" value="Glutathion_perox"/>
    <property type="match status" value="1"/>
</dbReference>
<dbReference type="EMBL" id="CP106753">
    <property type="protein sequence ID" value="UXY14671.1"/>
    <property type="molecule type" value="Genomic_DNA"/>
</dbReference>
<dbReference type="InterPro" id="IPR000889">
    <property type="entry name" value="Glutathione_peroxidase"/>
</dbReference>
<organism evidence="6 7">
    <name type="scientific">Chitiniphilus purpureus</name>
    <dbReference type="NCBI Taxonomy" id="2981137"/>
    <lineage>
        <taxon>Bacteria</taxon>
        <taxon>Pseudomonadati</taxon>
        <taxon>Pseudomonadota</taxon>
        <taxon>Betaproteobacteria</taxon>
        <taxon>Neisseriales</taxon>
        <taxon>Chitinibacteraceae</taxon>
        <taxon>Chitiniphilus</taxon>
    </lineage>
</organism>
<accession>A0ABY6DJZ2</accession>
<dbReference type="InterPro" id="IPR036249">
    <property type="entry name" value="Thioredoxin-like_sf"/>
</dbReference>
<feature type="signal peptide" evidence="5">
    <location>
        <begin position="1"/>
        <end position="22"/>
    </location>
</feature>
<dbReference type="PANTHER" id="PTHR11592">
    <property type="entry name" value="GLUTATHIONE PEROXIDASE"/>
    <property type="match status" value="1"/>
</dbReference>
<dbReference type="Gene3D" id="3.40.30.10">
    <property type="entry name" value="Glutaredoxin"/>
    <property type="match status" value="1"/>
</dbReference>
<protein>
    <recommendedName>
        <fullName evidence="4">Glutathione peroxidase</fullName>
    </recommendedName>
</protein>